<dbReference type="PRINTS" id="PR00507">
    <property type="entry name" value="N12N6MTFRASE"/>
</dbReference>
<dbReference type="GO" id="GO:0003676">
    <property type="term" value="F:nucleic acid binding"/>
    <property type="evidence" value="ECO:0007669"/>
    <property type="project" value="InterPro"/>
</dbReference>
<dbReference type="InterPro" id="IPR011639">
    <property type="entry name" value="MethylTrfase_TaqI-like_dom"/>
</dbReference>
<dbReference type="Proteomes" id="UP000664277">
    <property type="component" value="Unassembled WGS sequence"/>
</dbReference>
<dbReference type="PANTHER" id="PTHR33841">
    <property type="entry name" value="DNA METHYLTRANSFERASE YEEA-RELATED"/>
    <property type="match status" value="1"/>
</dbReference>
<organism evidence="7 8">
    <name type="scientific">Candidatus Obscuribacter phosphatis</name>
    <dbReference type="NCBI Taxonomy" id="1906157"/>
    <lineage>
        <taxon>Bacteria</taxon>
        <taxon>Bacillati</taxon>
        <taxon>Candidatus Melainabacteria</taxon>
        <taxon>Candidatus Obscuribacterales</taxon>
        <taxon>Candidatus Obscuribacteraceae</taxon>
        <taxon>Candidatus Obscuribacter</taxon>
    </lineage>
</organism>
<dbReference type="GO" id="GO:0009007">
    <property type="term" value="F:site-specific DNA-methyltransferase (adenine-specific) activity"/>
    <property type="evidence" value="ECO:0007669"/>
    <property type="project" value="UniProtKB-EC"/>
</dbReference>
<evidence type="ECO:0000256" key="4">
    <source>
        <dbReference type="ARBA" id="ARBA00022691"/>
    </source>
</evidence>
<dbReference type="SUPFAM" id="SSF53335">
    <property type="entry name" value="S-adenosyl-L-methionine-dependent methyltransferases"/>
    <property type="match status" value="1"/>
</dbReference>
<dbReference type="PROSITE" id="PS00092">
    <property type="entry name" value="N6_MTASE"/>
    <property type="match status" value="1"/>
</dbReference>
<gene>
    <name evidence="7" type="ORF">J0M35_08740</name>
</gene>
<dbReference type="Gene3D" id="3.40.50.150">
    <property type="entry name" value="Vaccinia Virus protein VP39"/>
    <property type="match status" value="1"/>
</dbReference>
<proteinExistence type="predicted"/>
<keyword evidence="2 7" id="KW-0489">Methyltransferase</keyword>
<dbReference type="EC" id="2.1.1.72" evidence="1"/>
<keyword evidence="3" id="KW-0808">Transferase</keyword>
<evidence type="ECO:0000259" key="6">
    <source>
        <dbReference type="Pfam" id="PF07669"/>
    </source>
</evidence>
<evidence type="ECO:0000313" key="7">
    <source>
        <dbReference type="EMBL" id="MBN8660433.1"/>
    </source>
</evidence>
<dbReference type="AlphaFoldDB" id="A0A8J7TMX3"/>
<comment type="caution">
    <text evidence="7">The sequence shown here is derived from an EMBL/GenBank/DDBJ whole genome shotgun (WGS) entry which is preliminary data.</text>
</comment>
<protein>
    <recommendedName>
        <fullName evidence="1">site-specific DNA-methyltransferase (adenine-specific)</fullName>
        <ecNumber evidence="1">2.1.1.72</ecNumber>
    </recommendedName>
</protein>
<evidence type="ECO:0000256" key="2">
    <source>
        <dbReference type="ARBA" id="ARBA00022603"/>
    </source>
</evidence>
<dbReference type="InterPro" id="IPR002052">
    <property type="entry name" value="DNA_methylase_N6_adenine_CS"/>
</dbReference>
<reference evidence="7" key="1">
    <citation type="submission" date="2021-02" db="EMBL/GenBank/DDBJ databases">
        <title>Genome-Resolved Metagenomics of a Microbial Community Performing Photosynthetic Biological Nutrient Removal.</title>
        <authorList>
            <person name="Mcdaniel E.A."/>
        </authorList>
    </citation>
    <scope>NUCLEOTIDE SEQUENCE</scope>
    <source>
        <strain evidence="7">UWPOB_OBS1</strain>
    </source>
</reference>
<evidence type="ECO:0000256" key="1">
    <source>
        <dbReference type="ARBA" id="ARBA00011900"/>
    </source>
</evidence>
<sequence length="706" mass="79568">MKTATKTILHPKKAAKILSQGLEEAPQLSLKLAAHLALARNRLVPDGLSPESKSFFEALDIDEALLDRTAGVKGLEFFSLSKSELERLQKLMPQLKPLERTWREFGAHYPGNNLFKDFIDLDNPLWLSEVFEYLHRPAQNQQPAKEEKADWLARTQFFTPTWVAEQLAERALPSGEEIVLDPACGGGHLLLAALKRLLKLQTAKRESSPLGSLDGILSGQLYGADIDETMLALSRFALYLFLGRHYPSKISLLNKLNLRLLPSPIGSLDQSLWPPASFDAIIMNPPYQSSRTMDGALALYLKENYPRAKNDLYAGFLEMALNLLKEGGRLSTICQKSFFSIARYKALRMHLIEKASFEFVDALGPGIFATCPGEKVNTAIISLQKRKPIAGSTESFIYRENKEERTVELADLLKTSAAISGFPYIFSMADGAAAYFEKHQSLGDLEEEGRVLLTNGLFTCNNKLFIKDKEELAKLVYLGEEKAEDYVRYDKGGGQKWFHDTRLRLKWQGNGDLIRRYRKERGQSESLPGESHYFQPGLTYSYIGTSGFRARLLSPEAVFDISSSAIFCKDKAIDLLALLAFLNSSLSIYLLSKLNPTINFQIGDLRRLPINLPDRASGDELSKLANACIELVKEQARLREKNAVQIGESKTKCEPETKGEPEFIETERKHQLRIDELVFDLYQVPQKNRAEYSQDKWVLSSRILKL</sequence>
<dbReference type="EMBL" id="JAFLCK010000010">
    <property type="protein sequence ID" value="MBN8660433.1"/>
    <property type="molecule type" value="Genomic_DNA"/>
</dbReference>
<dbReference type="InterPro" id="IPR029063">
    <property type="entry name" value="SAM-dependent_MTases_sf"/>
</dbReference>
<accession>A0A8J7TMX3</accession>
<dbReference type="GO" id="GO:0032259">
    <property type="term" value="P:methylation"/>
    <property type="evidence" value="ECO:0007669"/>
    <property type="project" value="UniProtKB-KW"/>
</dbReference>
<evidence type="ECO:0000256" key="5">
    <source>
        <dbReference type="ARBA" id="ARBA00047942"/>
    </source>
</evidence>
<evidence type="ECO:0000256" key="3">
    <source>
        <dbReference type="ARBA" id="ARBA00022679"/>
    </source>
</evidence>
<dbReference type="Pfam" id="PF07669">
    <property type="entry name" value="Eco57I"/>
    <property type="match status" value="1"/>
</dbReference>
<dbReference type="CDD" id="cd02440">
    <property type="entry name" value="AdoMet_MTases"/>
    <property type="match status" value="1"/>
</dbReference>
<feature type="domain" description="Type II methyltransferase M.TaqI-like" evidence="6">
    <location>
        <begin position="220"/>
        <end position="359"/>
    </location>
</feature>
<dbReference type="InterPro" id="IPR050953">
    <property type="entry name" value="N4_N6_ade-DNA_methylase"/>
</dbReference>
<keyword evidence="4" id="KW-0949">S-adenosyl-L-methionine</keyword>
<dbReference type="GO" id="GO:0006304">
    <property type="term" value="P:DNA modification"/>
    <property type="evidence" value="ECO:0007669"/>
    <property type="project" value="InterPro"/>
</dbReference>
<comment type="catalytic activity">
    <reaction evidence="5">
        <text>a 2'-deoxyadenosine in DNA + S-adenosyl-L-methionine = an N(6)-methyl-2'-deoxyadenosine in DNA + S-adenosyl-L-homocysteine + H(+)</text>
        <dbReference type="Rhea" id="RHEA:15197"/>
        <dbReference type="Rhea" id="RHEA-COMP:12418"/>
        <dbReference type="Rhea" id="RHEA-COMP:12419"/>
        <dbReference type="ChEBI" id="CHEBI:15378"/>
        <dbReference type="ChEBI" id="CHEBI:57856"/>
        <dbReference type="ChEBI" id="CHEBI:59789"/>
        <dbReference type="ChEBI" id="CHEBI:90615"/>
        <dbReference type="ChEBI" id="CHEBI:90616"/>
        <dbReference type="EC" id="2.1.1.72"/>
    </reaction>
</comment>
<evidence type="ECO:0000313" key="8">
    <source>
        <dbReference type="Proteomes" id="UP000664277"/>
    </source>
</evidence>
<dbReference type="PANTHER" id="PTHR33841:SF1">
    <property type="entry name" value="DNA METHYLTRANSFERASE A"/>
    <property type="match status" value="1"/>
</dbReference>
<name>A0A8J7TMX3_9BACT</name>